<proteinExistence type="predicted"/>
<feature type="domain" description="Chitin-binding type-4" evidence="2">
    <location>
        <begin position="23"/>
        <end position="211"/>
    </location>
</feature>
<evidence type="ECO:0000259" key="2">
    <source>
        <dbReference type="Pfam" id="PF03067"/>
    </source>
</evidence>
<sequence>MNKLSLIFVLVVMGQVMDQVLGHGMLLEPIARTSLWREDDSVLENYDDNGLFCGGRTVQWELNGGKCGLCGDNYALPRPRPSELGGPYDFGKIPRNYTQGGEMPVGAMLTANHLGYFKFSLCPIDVWGEESEECFAAYPLKLTNGEDNIPVPTSEVGWYNGTLRLPADVTCRHCVIQWTYVTGNSWGICPSGEGKLGCGKEQEHFRTCSDIAIFAKGEQWWENIGHAHQPIYPETNKDIDTLEQKIEDRIARLLLKPKP</sequence>
<dbReference type="Pfam" id="PF03067">
    <property type="entry name" value="LPMO_10"/>
    <property type="match status" value="1"/>
</dbReference>
<name>A0A6M2DY17_XENCH</name>
<evidence type="ECO:0000256" key="1">
    <source>
        <dbReference type="SAM" id="SignalP"/>
    </source>
</evidence>
<dbReference type="PANTHER" id="PTHR21113">
    <property type="entry name" value="AGAP001705-PA"/>
    <property type="match status" value="1"/>
</dbReference>
<protein>
    <submittedName>
        <fullName evidence="3">Putative conserved secreted protein</fullName>
    </submittedName>
</protein>
<evidence type="ECO:0000313" key="3">
    <source>
        <dbReference type="EMBL" id="NOV50924.1"/>
    </source>
</evidence>
<dbReference type="EMBL" id="GIIL01007198">
    <property type="protein sequence ID" value="NOV50924.1"/>
    <property type="molecule type" value="Transcribed_RNA"/>
</dbReference>
<organism evidence="3">
    <name type="scientific">Xenopsylla cheopis</name>
    <name type="common">Oriental rat flea</name>
    <name type="synonym">Pulex cheopis</name>
    <dbReference type="NCBI Taxonomy" id="163159"/>
    <lineage>
        <taxon>Eukaryota</taxon>
        <taxon>Metazoa</taxon>
        <taxon>Ecdysozoa</taxon>
        <taxon>Arthropoda</taxon>
        <taxon>Hexapoda</taxon>
        <taxon>Insecta</taxon>
        <taxon>Pterygota</taxon>
        <taxon>Neoptera</taxon>
        <taxon>Endopterygota</taxon>
        <taxon>Siphonaptera</taxon>
        <taxon>Pulicidae</taxon>
        <taxon>Xenopsyllinae</taxon>
        <taxon>Xenopsylla</taxon>
    </lineage>
</organism>
<dbReference type="AlphaFoldDB" id="A0A6M2DY17"/>
<dbReference type="InterPro" id="IPR004302">
    <property type="entry name" value="Cellulose/chitin-bd_N"/>
</dbReference>
<feature type="chain" id="PRO_5026724605" evidence="1">
    <location>
        <begin position="23"/>
        <end position="259"/>
    </location>
</feature>
<dbReference type="PANTHER" id="PTHR21113:SF14">
    <property type="entry name" value="LP24064P"/>
    <property type="match status" value="1"/>
</dbReference>
<feature type="signal peptide" evidence="1">
    <location>
        <begin position="1"/>
        <end position="22"/>
    </location>
</feature>
<keyword evidence="1" id="KW-0732">Signal</keyword>
<reference evidence="3" key="1">
    <citation type="submission" date="2020-03" db="EMBL/GenBank/DDBJ databases">
        <title>Transcriptomic Profiling of the Digestive Tract of the Rat Flea, Xenopsylla cheopis, Following Blood Feeding and Infection with Yersinia pestis.</title>
        <authorList>
            <person name="Bland D.M."/>
            <person name="Martens C.A."/>
            <person name="Virtaneva K."/>
            <person name="Kanakabandi K."/>
            <person name="Long D."/>
            <person name="Rosenke R."/>
            <person name="Saturday G.A."/>
            <person name="Hoyt F.H."/>
            <person name="Bruno D.P."/>
            <person name="Ribeiro J.M.C."/>
            <person name="Hinnebusch J."/>
        </authorList>
    </citation>
    <scope>NUCLEOTIDE SEQUENCE</scope>
</reference>
<accession>A0A6M2DY17</accession>